<dbReference type="Pfam" id="PF10609">
    <property type="entry name" value="ParA"/>
    <property type="match status" value="1"/>
</dbReference>
<evidence type="ECO:0008006" key="5">
    <source>
        <dbReference type="Google" id="ProtNLM"/>
    </source>
</evidence>
<protein>
    <recommendedName>
        <fullName evidence="5">ATP-binding protein</fullName>
    </recommendedName>
</protein>
<keyword evidence="1" id="KW-0547">Nucleotide-binding</keyword>
<dbReference type="PANTHER" id="PTHR43384:SF4">
    <property type="entry name" value="CELLULOSE BIOSYNTHESIS PROTEIN BCSQ-RELATED"/>
    <property type="match status" value="1"/>
</dbReference>
<proteinExistence type="predicted"/>
<keyword evidence="2" id="KW-0067">ATP-binding</keyword>
<organism evidence="3 4">
    <name type="scientific">Anaeromyxobacter oryzae</name>
    <dbReference type="NCBI Taxonomy" id="2918170"/>
    <lineage>
        <taxon>Bacteria</taxon>
        <taxon>Pseudomonadati</taxon>
        <taxon>Myxococcota</taxon>
        <taxon>Myxococcia</taxon>
        <taxon>Myxococcales</taxon>
        <taxon>Cystobacterineae</taxon>
        <taxon>Anaeromyxobacteraceae</taxon>
        <taxon>Anaeromyxobacter</taxon>
    </lineage>
</organism>
<name>A0ABN6N0K3_9BACT</name>
<accession>A0ABN6N0K3</accession>
<evidence type="ECO:0000313" key="3">
    <source>
        <dbReference type="EMBL" id="BDG06729.1"/>
    </source>
</evidence>
<reference evidence="4" key="1">
    <citation type="journal article" date="2022" name="Int. J. Syst. Evol. Microbiol.">
        <title>Anaeromyxobacter oryzae sp. nov., Anaeromyxobacter diazotrophicus sp. nov. and Anaeromyxobacter paludicola sp. nov., isolated from paddy soils.</title>
        <authorList>
            <person name="Itoh H."/>
            <person name="Xu Z."/>
            <person name="Mise K."/>
            <person name="Masuda Y."/>
            <person name="Ushijima N."/>
            <person name="Hayakawa C."/>
            <person name="Shiratori Y."/>
            <person name="Senoo K."/>
        </authorList>
    </citation>
    <scope>NUCLEOTIDE SEQUENCE [LARGE SCALE GENOMIC DNA]</scope>
    <source>
        <strain evidence="4">Red232</strain>
    </source>
</reference>
<dbReference type="InterPro" id="IPR033756">
    <property type="entry name" value="YlxH/NBP35"/>
</dbReference>
<dbReference type="Proteomes" id="UP001162891">
    <property type="component" value="Chromosome"/>
</dbReference>
<dbReference type="RefSeq" id="WP_248362636.1">
    <property type="nucleotide sequence ID" value="NZ_AP025591.1"/>
</dbReference>
<dbReference type="Gene3D" id="3.40.50.300">
    <property type="entry name" value="P-loop containing nucleotide triphosphate hydrolases"/>
    <property type="match status" value="1"/>
</dbReference>
<dbReference type="EMBL" id="AP025591">
    <property type="protein sequence ID" value="BDG06729.1"/>
    <property type="molecule type" value="Genomic_DNA"/>
</dbReference>
<dbReference type="PANTHER" id="PTHR43384">
    <property type="entry name" value="SEPTUM SITE-DETERMINING PROTEIN MIND HOMOLOG, CHLOROPLASTIC-RELATED"/>
    <property type="match status" value="1"/>
</dbReference>
<evidence type="ECO:0000256" key="1">
    <source>
        <dbReference type="ARBA" id="ARBA00022741"/>
    </source>
</evidence>
<dbReference type="InterPro" id="IPR027417">
    <property type="entry name" value="P-loop_NTPase"/>
</dbReference>
<sequence length="335" mass="36684">MGDVPTLKLVRTVPEARRQPARPAAPARTVARARRVVSIGGGKGGIGKSLISANLGIELARRGKRVVLVDADLGGANLHTTLGLDVPKRTLSDFIERKVARIEDVVTPTGIENLGLVSGALDHLDAANPRYAQKMRLLRHVQQMDVDYAILDLGAGTHTNVLDFFLVSDHGVLVLVPEPTAVENAYRFVKAAFWRRMRNVAQVYGYEGLLRNVMESGSFRSPVELVATVTERDPEAGANLARQLATFRPRLVVNQARTPQDADIGQAVVAAWRKYFGLEMDYLGYIHYDDAMWRTLRARKPLLVERPDVPAAKAFAAMADALLALDVAARPGVNR</sequence>
<dbReference type="SUPFAM" id="SSF52540">
    <property type="entry name" value="P-loop containing nucleoside triphosphate hydrolases"/>
    <property type="match status" value="1"/>
</dbReference>
<evidence type="ECO:0000313" key="4">
    <source>
        <dbReference type="Proteomes" id="UP001162891"/>
    </source>
</evidence>
<keyword evidence="4" id="KW-1185">Reference proteome</keyword>
<evidence type="ECO:0000256" key="2">
    <source>
        <dbReference type="ARBA" id="ARBA00022840"/>
    </source>
</evidence>
<gene>
    <name evidence="3" type="ORF">AMOR_57250</name>
</gene>
<dbReference type="InterPro" id="IPR050625">
    <property type="entry name" value="ParA/MinD_ATPase"/>
</dbReference>